<reference evidence="2" key="1">
    <citation type="submission" date="2022-07" db="EMBL/GenBank/DDBJ databases">
        <title>The genome of Lyophyllum shimeji provides insight into the initial evolution of ectomycorrhizal fungal genome.</title>
        <authorList>
            <person name="Kobayashi Y."/>
            <person name="Shibata T."/>
            <person name="Hirakawa H."/>
            <person name="Shigenobu S."/>
            <person name="Nishiyama T."/>
            <person name="Yamada A."/>
            <person name="Hasebe M."/>
            <person name="Kawaguchi M."/>
        </authorList>
    </citation>
    <scope>NUCLEOTIDE SEQUENCE</scope>
    <source>
        <strain evidence="2">AT787</strain>
    </source>
</reference>
<dbReference type="EMBL" id="BRPK01000009">
    <property type="protein sequence ID" value="GLB41384.1"/>
    <property type="molecule type" value="Genomic_DNA"/>
</dbReference>
<sequence length="125" mass="13992">MPVRTVAIDVESAQVNAQIKTLQNREDEIQKLIDGMQALKDSISEERLVLENRIRELEAERYPVNWLPSELLVVIFTVVVASSPTTCNAGRLSTMEEYGVGYVLSLVKDIMLGSEVGRTTQQAFH</sequence>
<gene>
    <name evidence="2" type="ORF">LshimejAT787_0905990</name>
</gene>
<feature type="coiled-coil region" evidence="1">
    <location>
        <begin position="12"/>
        <end position="60"/>
    </location>
</feature>
<evidence type="ECO:0000313" key="3">
    <source>
        <dbReference type="Proteomes" id="UP001063166"/>
    </source>
</evidence>
<dbReference type="Proteomes" id="UP001063166">
    <property type="component" value="Unassembled WGS sequence"/>
</dbReference>
<name>A0A9P3PTS3_LYOSH</name>
<proteinExistence type="predicted"/>
<evidence type="ECO:0000313" key="2">
    <source>
        <dbReference type="EMBL" id="GLB41384.1"/>
    </source>
</evidence>
<evidence type="ECO:0000256" key="1">
    <source>
        <dbReference type="SAM" id="Coils"/>
    </source>
</evidence>
<dbReference type="OrthoDB" id="3027018at2759"/>
<dbReference type="AlphaFoldDB" id="A0A9P3PTS3"/>
<keyword evidence="1" id="KW-0175">Coiled coil</keyword>
<accession>A0A9P3PTS3</accession>
<organism evidence="2 3">
    <name type="scientific">Lyophyllum shimeji</name>
    <name type="common">Hon-shimeji</name>
    <name type="synonym">Tricholoma shimeji</name>
    <dbReference type="NCBI Taxonomy" id="47721"/>
    <lineage>
        <taxon>Eukaryota</taxon>
        <taxon>Fungi</taxon>
        <taxon>Dikarya</taxon>
        <taxon>Basidiomycota</taxon>
        <taxon>Agaricomycotina</taxon>
        <taxon>Agaricomycetes</taxon>
        <taxon>Agaricomycetidae</taxon>
        <taxon>Agaricales</taxon>
        <taxon>Tricholomatineae</taxon>
        <taxon>Lyophyllaceae</taxon>
        <taxon>Lyophyllum</taxon>
    </lineage>
</organism>
<protein>
    <submittedName>
        <fullName evidence="2">Uncharacterized protein</fullName>
    </submittedName>
</protein>
<comment type="caution">
    <text evidence="2">The sequence shown here is derived from an EMBL/GenBank/DDBJ whole genome shotgun (WGS) entry which is preliminary data.</text>
</comment>
<keyword evidence="3" id="KW-1185">Reference proteome</keyword>